<keyword evidence="2" id="KW-0812">Transmembrane</keyword>
<keyword evidence="2" id="KW-1133">Transmembrane helix</keyword>
<gene>
    <name evidence="3" type="ORF">A5481_08895</name>
</gene>
<keyword evidence="2" id="KW-0472">Membrane</keyword>
<organism evidence="3 4">
    <name type="scientific">Methylobacterium platani</name>
    <dbReference type="NCBI Taxonomy" id="427683"/>
    <lineage>
        <taxon>Bacteria</taxon>
        <taxon>Pseudomonadati</taxon>
        <taxon>Pseudomonadota</taxon>
        <taxon>Alphaproteobacteria</taxon>
        <taxon>Hyphomicrobiales</taxon>
        <taxon>Methylobacteriaceae</taxon>
        <taxon>Methylobacterium</taxon>
    </lineage>
</organism>
<dbReference type="AlphaFoldDB" id="A0A179SDC7"/>
<evidence type="ECO:0000313" key="3">
    <source>
        <dbReference type="EMBL" id="OAS25471.1"/>
    </source>
</evidence>
<evidence type="ECO:0000256" key="1">
    <source>
        <dbReference type="SAM" id="MobiDB-lite"/>
    </source>
</evidence>
<feature type="compositionally biased region" description="Low complexity" evidence="1">
    <location>
        <begin position="128"/>
        <end position="148"/>
    </location>
</feature>
<dbReference type="EMBL" id="LWHQ01000016">
    <property type="protein sequence ID" value="OAS25471.1"/>
    <property type="molecule type" value="Genomic_DNA"/>
</dbReference>
<sequence>MLLGGAALYAIVLPGPVLLRDTAHRGQWVPATDWTATEARCTRYAFLVSFCSVTAARRSAPESGTRDLDYSSFASWGGEAVEFVQSADDPDVITLRQAADGLFGRWAVMAFWLFALFRIVVPAGRRGPRADASAAPDRPAQAGPAPGRAGQGGPGPRKTFGMRAAPPARGR</sequence>
<accession>A0A179SDC7</accession>
<feature type="transmembrane region" description="Helical" evidence="2">
    <location>
        <begin position="103"/>
        <end position="121"/>
    </location>
</feature>
<protein>
    <submittedName>
        <fullName evidence="3">Uncharacterized protein</fullName>
    </submittedName>
</protein>
<reference evidence="3 4" key="1">
    <citation type="submission" date="2016-04" db="EMBL/GenBank/DDBJ databases">
        <authorList>
            <person name="Evans L.H."/>
            <person name="Alamgir A."/>
            <person name="Owens N."/>
            <person name="Weber N.D."/>
            <person name="Virtaneva K."/>
            <person name="Barbian K."/>
            <person name="Babar A."/>
            <person name="Rosenke K."/>
        </authorList>
    </citation>
    <scope>NUCLEOTIDE SEQUENCE [LARGE SCALE GENOMIC DNA]</scope>
    <source>
        <strain evidence="3 4">PMB02</strain>
    </source>
</reference>
<evidence type="ECO:0000256" key="2">
    <source>
        <dbReference type="SAM" id="Phobius"/>
    </source>
</evidence>
<comment type="caution">
    <text evidence="3">The sequence shown here is derived from an EMBL/GenBank/DDBJ whole genome shotgun (WGS) entry which is preliminary data.</text>
</comment>
<name>A0A179SDC7_9HYPH</name>
<dbReference type="Proteomes" id="UP000078316">
    <property type="component" value="Unassembled WGS sequence"/>
</dbReference>
<proteinExistence type="predicted"/>
<feature type="region of interest" description="Disordered" evidence="1">
    <location>
        <begin position="128"/>
        <end position="171"/>
    </location>
</feature>
<evidence type="ECO:0000313" key="4">
    <source>
        <dbReference type="Proteomes" id="UP000078316"/>
    </source>
</evidence>